<dbReference type="SMART" id="SM00589">
    <property type="entry name" value="PRY"/>
    <property type="match status" value="1"/>
</dbReference>
<evidence type="ECO:0000313" key="14">
    <source>
        <dbReference type="Proteomes" id="UP000694620"/>
    </source>
</evidence>
<reference evidence="13" key="1">
    <citation type="submission" date="2025-08" db="UniProtKB">
        <authorList>
            <consortium name="Ensembl"/>
        </authorList>
    </citation>
    <scope>IDENTIFICATION</scope>
</reference>
<dbReference type="InterPro" id="IPR058030">
    <property type="entry name" value="TRIM8/14/16/25/29/45/65_CC"/>
</dbReference>
<dbReference type="SUPFAM" id="SSF49899">
    <property type="entry name" value="Concanavalin A-like lectins/glucanases"/>
    <property type="match status" value="1"/>
</dbReference>
<dbReference type="Pfam" id="PF00622">
    <property type="entry name" value="SPRY"/>
    <property type="match status" value="1"/>
</dbReference>
<keyword evidence="8" id="KW-0175">Coiled coil</keyword>
<evidence type="ECO:0000259" key="12">
    <source>
        <dbReference type="PROSITE" id="PS50188"/>
    </source>
</evidence>
<evidence type="ECO:0000256" key="4">
    <source>
        <dbReference type="ARBA" id="ARBA00022771"/>
    </source>
</evidence>
<dbReference type="InterPro" id="IPR003879">
    <property type="entry name" value="Butyrophylin_SPRY"/>
</dbReference>
<feature type="domain" description="C2H2-type" evidence="11">
    <location>
        <begin position="264"/>
        <end position="291"/>
    </location>
</feature>
<dbReference type="Gene3D" id="3.30.160.60">
    <property type="entry name" value="Classic Zinc Finger"/>
    <property type="match status" value="7"/>
</dbReference>
<feature type="domain" description="B30.2/SPRY" evidence="12">
    <location>
        <begin position="612"/>
        <end position="807"/>
    </location>
</feature>
<evidence type="ECO:0000256" key="3">
    <source>
        <dbReference type="ARBA" id="ARBA00022737"/>
    </source>
</evidence>
<dbReference type="AlphaFoldDB" id="A0A8C4TF24"/>
<dbReference type="PANTHER" id="PTHR25465">
    <property type="entry name" value="B-BOX DOMAIN CONTAINING"/>
    <property type="match status" value="1"/>
</dbReference>
<keyword evidence="14" id="KW-1185">Reference proteome</keyword>
<evidence type="ECO:0000256" key="2">
    <source>
        <dbReference type="ARBA" id="ARBA00022723"/>
    </source>
</evidence>
<evidence type="ECO:0000256" key="9">
    <source>
        <dbReference type="SAM" id="MobiDB-lite"/>
    </source>
</evidence>
<dbReference type="InterPro" id="IPR036236">
    <property type="entry name" value="Znf_C2H2_sf"/>
</dbReference>
<dbReference type="InterPro" id="IPR013087">
    <property type="entry name" value="Znf_C2H2_type"/>
</dbReference>
<protein>
    <recommendedName>
        <fullName evidence="15">B30.2/SPRY domain-containing protein</fullName>
    </recommendedName>
</protein>
<feature type="domain" description="C2H2-type" evidence="11">
    <location>
        <begin position="292"/>
        <end position="319"/>
    </location>
</feature>
<dbReference type="SUPFAM" id="SSF57667">
    <property type="entry name" value="beta-beta-alpha zinc fingers"/>
    <property type="match status" value="3"/>
</dbReference>
<dbReference type="InterPro" id="IPR003877">
    <property type="entry name" value="SPRY_dom"/>
</dbReference>
<dbReference type="InterPro" id="IPR000315">
    <property type="entry name" value="Znf_B-box"/>
</dbReference>
<feature type="domain" description="C2H2-type" evidence="11">
    <location>
        <begin position="208"/>
        <end position="235"/>
    </location>
</feature>
<keyword evidence="3" id="KW-0677">Repeat</keyword>
<dbReference type="Proteomes" id="UP000694620">
    <property type="component" value="Unassembled WGS sequence"/>
</dbReference>
<feature type="compositionally biased region" description="Basic and acidic residues" evidence="9">
    <location>
        <begin position="108"/>
        <end position="119"/>
    </location>
</feature>
<dbReference type="Pfam" id="PF13765">
    <property type="entry name" value="PRY"/>
    <property type="match status" value="1"/>
</dbReference>
<dbReference type="InterPro" id="IPR001870">
    <property type="entry name" value="B30.2/SPRY"/>
</dbReference>
<evidence type="ECO:0000259" key="10">
    <source>
        <dbReference type="PROSITE" id="PS50119"/>
    </source>
</evidence>
<dbReference type="GO" id="GO:0005634">
    <property type="term" value="C:nucleus"/>
    <property type="evidence" value="ECO:0007669"/>
    <property type="project" value="UniProtKB-SubCell"/>
</dbReference>
<evidence type="ECO:0000256" key="7">
    <source>
        <dbReference type="PROSITE-ProRule" id="PRU00024"/>
    </source>
</evidence>
<organism evidence="13 14">
    <name type="scientific">Erpetoichthys calabaricus</name>
    <name type="common">Rope fish</name>
    <name type="synonym">Calamoichthys calabaricus</name>
    <dbReference type="NCBI Taxonomy" id="27687"/>
    <lineage>
        <taxon>Eukaryota</taxon>
        <taxon>Metazoa</taxon>
        <taxon>Chordata</taxon>
        <taxon>Craniata</taxon>
        <taxon>Vertebrata</taxon>
        <taxon>Euteleostomi</taxon>
        <taxon>Actinopterygii</taxon>
        <taxon>Polypteriformes</taxon>
        <taxon>Polypteridae</taxon>
        <taxon>Erpetoichthys</taxon>
    </lineage>
</organism>
<evidence type="ECO:0000313" key="13">
    <source>
        <dbReference type="Ensembl" id="ENSECRP00000030744.1"/>
    </source>
</evidence>
<evidence type="ECO:0000256" key="5">
    <source>
        <dbReference type="ARBA" id="ARBA00022833"/>
    </source>
</evidence>
<dbReference type="InterPro" id="IPR043136">
    <property type="entry name" value="B30.2/SPRY_sf"/>
</dbReference>
<dbReference type="FunFam" id="3.30.160.60:FF:000038">
    <property type="entry name" value="Zinc finger protein 624"/>
    <property type="match status" value="1"/>
</dbReference>
<dbReference type="SMART" id="SM00336">
    <property type="entry name" value="BBOX"/>
    <property type="match status" value="1"/>
</dbReference>
<keyword evidence="2" id="KW-0479">Metal-binding</keyword>
<keyword evidence="6" id="KW-0539">Nucleus</keyword>
<proteinExistence type="predicted"/>
<dbReference type="InterPro" id="IPR006574">
    <property type="entry name" value="PRY"/>
</dbReference>
<feature type="coiled-coil region" evidence="8">
    <location>
        <begin position="449"/>
        <end position="544"/>
    </location>
</feature>
<dbReference type="PRINTS" id="PR01407">
    <property type="entry name" value="BUTYPHLNCDUF"/>
</dbReference>
<keyword evidence="5" id="KW-0862">Zinc</keyword>
<dbReference type="PROSITE" id="PS50119">
    <property type="entry name" value="ZF_BBOX"/>
    <property type="match status" value="1"/>
</dbReference>
<dbReference type="GO" id="GO:0008270">
    <property type="term" value="F:zinc ion binding"/>
    <property type="evidence" value="ECO:0007669"/>
    <property type="project" value="UniProtKB-KW"/>
</dbReference>
<accession>A0A8C4TF24</accession>
<dbReference type="GeneTree" id="ENSGT01150000286950"/>
<keyword evidence="4 7" id="KW-0863">Zinc-finger</keyword>
<dbReference type="FunFam" id="3.30.160.60:FF:002343">
    <property type="entry name" value="Zinc finger protein 33A"/>
    <property type="match status" value="4"/>
</dbReference>
<dbReference type="CDD" id="cd19769">
    <property type="entry name" value="Bbox2_TRIM16-like"/>
    <property type="match status" value="1"/>
</dbReference>
<dbReference type="Pfam" id="PF00096">
    <property type="entry name" value="zf-C2H2"/>
    <property type="match status" value="5"/>
</dbReference>
<evidence type="ECO:0000256" key="1">
    <source>
        <dbReference type="ARBA" id="ARBA00004123"/>
    </source>
</evidence>
<dbReference type="PROSITE" id="PS00028">
    <property type="entry name" value="ZINC_FINGER_C2H2_1"/>
    <property type="match status" value="6"/>
</dbReference>
<evidence type="ECO:0000259" key="11">
    <source>
        <dbReference type="PROSITE" id="PS50157"/>
    </source>
</evidence>
<dbReference type="PANTHER" id="PTHR25465:SF14">
    <property type="entry name" value="E3 UBIQUITIN-PROTEIN LIGASE TRIM65"/>
    <property type="match status" value="1"/>
</dbReference>
<dbReference type="SMART" id="SM00449">
    <property type="entry name" value="SPRY"/>
    <property type="match status" value="1"/>
</dbReference>
<feature type="domain" description="C2H2-type" evidence="11">
    <location>
        <begin position="236"/>
        <end position="263"/>
    </location>
</feature>
<dbReference type="FunFam" id="3.30.160.60:FF:000478">
    <property type="entry name" value="Zinc finger protein 133"/>
    <property type="match status" value="1"/>
</dbReference>
<sequence length="807" mass="92332">MASAQEDGVDERTVNIKEEDCEWLTSEDVSVKLEVHEESISVFKDDEECMRVSAAIKAEKLNDFSLGLDFQKHETEDIFKKDACEESPSSLQPWSTNMGQLATQENSVELKSESEEKITEGNGRLGEESPGSVGINLQKNGSFSPPSFGQPSLQYKAKVMKKSARGSEILTAAFLQCSSLPATSETQTEAIKSDRQQVEKEIQIHSGNKCLECGKQFTHKSDLNDHMKIHHGEKTYCCSECGKTFQKRSNLQKHRRIHTGEKPHCCPECGKSFQKRSNLQIHRRIHTGEKPHCCLECGKSFSRKDSLQDHRIIHTGEKTHCCPDCGMLLSRRSDLQRHRRIHTGEKPHCCPECGKLFLRISGLQRHRRIHTGEKPHYEVAALKHHKLVDSDRNLKQKLCEKHQKSLELFCKTDEMCICMMCGMTEHDGHEKVEQKTEREGKQKQLGVTLRGIRKRLEEKEKKLRETRKTAEKIKLSVERVMREHEKSFTDLIHCIEEAHKKLTERITEQEKREMEKAEGVMEQLEKEIKELKRREAELKELSETKDHLHFLQTFSPCCVLPANGDSLSFTVTAEFSSEDLLKELSGLKKSLEKIIQQDILTRTAPGREAPIFTLQPPEPQSREEFLQYVCPLTLDINTAHRDLHLSEGNKKVTCEGTKAKYPDHPDRFDYWCQVLCRESLTGTRCYWEVEGSGLFIKIGVAYKGLSRKGDNDECRLGYNDKSWSLWSCDSQYSVCHNNKRTVISAPYSPRIGVYLDWPAGSLSFYSVSHTMTLLHRFNTSFTEPLYPGFGFGLHSSVTISHLTSCDH</sequence>
<comment type="subcellular location">
    <subcellularLocation>
        <location evidence="1">Nucleus</location>
    </subcellularLocation>
</comment>
<dbReference type="PROSITE" id="PS50157">
    <property type="entry name" value="ZINC_FINGER_C2H2_2"/>
    <property type="match status" value="6"/>
</dbReference>
<dbReference type="InterPro" id="IPR051051">
    <property type="entry name" value="E3_ubiq-ligase_TRIM/RNF"/>
</dbReference>
<evidence type="ECO:0008006" key="15">
    <source>
        <dbReference type="Google" id="ProtNLM"/>
    </source>
</evidence>
<feature type="domain" description="B box-type" evidence="10">
    <location>
        <begin position="394"/>
        <end position="434"/>
    </location>
</feature>
<dbReference type="Pfam" id="PF25600">
    <property type="entry name" value="TRIM_CC"/>
    <property type="match status" value="1"/>
</dbReference>
<dbReference type="Pfam" id="PF00643">
    <property type="entry name" value="zf-B_box"/>
    <property type="match status" value="1"/>
</dbReference>
<feature type="region of interest" description="Disordered" evidence="9">
    <location>
        <begin position="106"/>
        <end position="148"/>
    </location>
</feature>
<dbReference type="Ensembl" id="ENSECRT00000031392.1">
    <property type="protein sequence ID" value="ENSECRP00000030744.1"/>
    <property type="gene ID" value="ENSECRG00000020859.1"/>
</dbReference>
<dbReference type="Gene3D" id="2.60.120.920">
    <property type="match status" value="1"/>
</dbReference>
<reference evidence="13" key="2">
    <citation type="submission" date="2025-09" db="UniProtKB">
        <authorList>
            <consortium name="Ensembl"/>
        </authorList>
    </citation>
    <scope>IDENTIFICATION</scope>
</reference>
<name>A0A8C4TF24_ERPCA</name>
<dbReference type="GO" id="GO:0005737">
    <property type="term" value="C:cytoplasm"/>
    <property type="evidence" value="ECO:0007669"/>
    <property type="project" value="UniProtKB-ARBA"/>
</dbReference>
<feature type="domain" description="C2H2-type" evidence="11">
    <location>
        <begin position="348"/>
        <end position="375"/>
    </location>
</feature>
<dbReference type="SUPFAM" id="SSF57845">
    <property type="entry name" value="B-box zinc-binding domain"/>
    <property type="match status" value="1"/>
</dbReference>
<dbReference type="PROSITE" id="PS50188">
    <property type="entry name" value="B302_SPRY"/>
    <property type="match status" value="1"/>
</dbReference>
<evidence type="ECO:0000256" key="8">
    <source>
        <dbReference type="SAM" id="Coils"/>
    </source>
</evidence>
<dbReference type="SMART" id="SM00355">
    <property type="entry name" value="ZnF_C2H2"/>
    <property type="match status" value="6"/>
</dbReference>
<dbReference type="InterPro" id="IPR013320">
    <property type="entry name" value="ConA-like_dom_sf"/>
</dbReference>
<dbReference type="CDD" id="cd16040">
    <property type="entry name" value="SPRY_PRY_SNTX"/>
    <property type="match status" value="1"/>
</dbReference>
<feature type="domain" description="C2H2-type" evidence="11">
    <location>
        <begin position="320"/>
        <end position="347"/>
    </location>
</feature>
<evidence type="ECO:0000256" key="6">
    <source>
        <dbReference type="ARBA" id="ARBA00023242"/>
    </source>
</evidence>